<dbReference type="Proteomes" id="UP001159405">
    <property type="component" value="Unassembled WGS sequence"/>
</dbReference>
<organism evidence="2 3">
    <name type="scientific">Porites lobata</name>
    <dbReference type="NCBI Taxonomy" id="104759"/>
    <lineage>
        <taxon>Eukaryota</taxon>
        <taxon>Metazoa</taxon>
        <taxon>Cnidaria</taxon>
        <taxon>Anthozoa</taxon>
        <taxon>Hexacorallia</taxon>
        <taxon>Scleractinia</taxon>
        <taxon>Fungiina</taxon>
        <taxon>Poritidae</taxon>
        <taxon>Porites</taxon>
    </lineage>
</organism>
<keyword evidence="3" id="KW-1185">Reference proteome</keyword>
<protein>
    <submittedName>
        <fullName evidence="2">Uncharacterized protein</fullName>
    </submittedName>
</protein>
<proteinExistence type="predicted"/>
<comment type="caution">
    <text evidence="2">The sequence shown here is derived from an EMBL/GenBank/DDBJ whole genome shotgun (WGS) entry which is preliminary data.</text>
</comment>
<feature type="region of interest" description="Disordered" evidence="1">
    <location>
        <begin position="278"/>
        <end position="297"/>
    </location>
</feature>
<accession>A0ABN8RXB1</accession>
<feature type="region of interest" description="Disordered" evidence="1">
    <location>
        <begin position="95"/>
        <end position="115"/>
    </location>
</feature>
<feature type="non-terminal residue" evidence="2">
    <location>
        <position position="1"/>
    </location>
</feature>
<reference evidence="2 3" key="1">
    <citation type="submission" date="2022-05" db="EMBL/GenBank/DDBJ databases">
        <authorList>
            <consortium name="Genoscope - CEA"/>
            <person name="William W."/>
        </authorList>
    </citation>
    <scope>NUCLEOTIDE SEQUENCE [LARGE SCALE GENOMIC DNA]</scope>
</reference>
<name>A0ABN8RXB1_9CNID</name>
<dbReference type="PANTHER" id="PTHR33845:SF1">
    <property type="entry name" value="C2H2-TYPE DOMAIN-CONTAINING PROTEIN"/>
    <property type="match status" value="1"/>
</dbReference>
<evidence type="ECO:0000256" key="1">
    <source>
        <dbReference type="SAM" id="MobiDB-lite"/>
    </source>
</evidence>
<sequence length="630" mass="69382">EVSCCFQKLVRGVSASDKRYEGAVVVPLSSCQKDILGHTRSVGVSDINSEVELILACASIFSPPRDISSWTICPSHRSSLGIGWRRGAHRCRVPPGLSKHASRGKTRKADRGISKSESKAILKQTGVFVPVGSGICRDCRPTIDVEEKTLEDVPKSTLNVADISEGIGKIILCKAPITPGGSFYLPPCEGTFSDVIFDDVQVSQNRPLNALNTYLVSRDFSSVRSQLQTSWEKTSGRTKRYYTRKASQGVAALVQDMTPHETGPLFRALCSSDALRRQLSDEEDSDQDNMDRSSSPVRASRTAVTFSQIEHFVVFITSSQILQDLPFRERSITLSNKETIKIPNVIRMMIPERVVKQYLAYCDESGFKPLSRSTLLRILAVCPASTRKSLQGLDYISSAGAQAFADLIDIVERLGDVRQGMAWTENLQTRLRDGKRYLKSDYKVAVVSTITSCRLFALSDPKEPALQVQCDHEHKESCDRCDQVVSTLSEIDAALIVQKGNMLPGVYEELSFSVRHAKTNILAWKAHILRSINQDSSRIDILEMLDDCAVLAVMVDVIKQLKTIIPGLKKVSFRQDNAGCYHCGTTIVCASTLGAELGVTIKRLDFSDPQGGKGACDRKAASIKSICIFT</sequence>
<dbReference type="EMBL" id="CALNXK010000331">
    <property type="protein sequence ID" value="CAH3182744.1"/>
    <property type="molecule type" value="Genomic_DNA"/>
</dbReference>
<evidence type="ECO:0000313" key="3">
    <source>
        <dbReference type="Proteomes" id="UP001159405"/>
    </source>
</evidence>
<gene>
    <name evidence="2" type="ORF">PLOB_00027477</name>
</gene>
<evidence type="ECO:0000313" key="2">
    <source>
        <dbReference type="EMBL" id="CAH3182744.1"/>
    </source>
</evidence>
<dbReference type="PANTHER" id="PTHR33845">
    <property type="entry name" value="C2H2-TYPE DOMAIN-CONTAINING PROTEIN"/>
    <property type="match status" value="1"/>
</dbReference>